<gene>
    <name evidence="3" type="ORF">SAMN05421747_11387</name>
</gene>
<organism evidence="3 4">
    <name type="scientific">Parapedobacter composti</name>
    <dbReference type="NCBI Taxonomy" id="623281"/>
    <lineage>
        <taxon>Bacteria</taxon>
        <taxon>Pseudomonadati</taxon>
        <taxon>Bacteroidota</taxon>
        <taxon>Sphingobacteriia</taxon>
        <taxon>Sphingobacteriales</taxon>
        <taxon>Sphingobacteriaceae</taxon>
        <taxon>Parapedobacter</taxon>
    </lineage>
</organism>
<evidence type="ECO:0000313" key="4">
    <source>
        <dbReference type="Proteomes" id="UP000199577"/>
    </source>
</evidence>
<keyword evidence="2" id="KW-0812">Transmembrane</keyword>
<dbReference type="EMBL" id="FOLL01000013">
    <property type="protein sequence ID" value="SFC52660.1"/>
    <property type="molecule type" value="Genomic_DNA"/>
</dbReference>
<feature type="region of interest" description="Disordered" evidence="1">
    <location>
        <begin position="60"/>
        <end position="179"/>
    </location>
</feature>
<protein>
    <submittedName>
        <fullName evidence="3">Protein TonB, links inner and outer membranes</fullName>
    </submittedName>
</protein>
<evidence type="ECO:0000256" key="1">
    <source>
        <dbReference type="SAM" id="MobiDB-lite"/>
    </source>
</evidence>
<feature type="compositionally biased region" description="Basic and acidic residues" evidence="1">
    <location>
        <begin position="115"/>
        <end position="133"/>
    </location>
</feature>
<dbReference type="OrthoDB" id="676306at2"/>
<keyword evidence="4" id="KW-1185">Reference proteome</keyword>
<dbReference type="STRING" id="623281.SAMN05421747_11387"/>
<dbReference type="Proteomes" id="UP000199577">
    <property type="component" value="Unassembled WGS sequence"/>
</dbReference>
<feature type="transmembrane region" description="Helical" evidence="2">
    <location>
        <begin position="15"/>
        <end position="35"/>
    </location>
</feature>
<proteinExistence type="predicted"/>
<reference evidence="3 4" key="1">
    <citation type="submission" date="2016-10" db="EMBL/GenBank/DDBJ databases">
        <authorList>
            <person name="de Groot N.N."/>
        </authorList>
    </citation>
    <scope>NUCLEOTIDE SEQUENCE [LARGE SCALE GENOMIC DNA]</scope>
    <source>
        <strain evidence="3 4">DSM 22900</strain>
    </source>
</reference>
<dbReference type="AlphaFoldDB" id="A0A1I1K517"/>
<feature type="compositionally biased region" description="Basic and acidic residues" evidence="1">
    <location>
        <begin position="78"/>
        <end position="88"/>
    </location>
</feature>
<name>A0A1I1K517_9SPHI</name>
<dbReference type="RefSeq" id="WP_090974185.1">
    <property type="nucleotide sequence ID" value="NZ_FOLL01000013.1"/>
</dbReference>
<accession>A0A1I1K517</accession>
<evidence type="ECO:0000313" key="3">
    <source>
        <dbReference type="EMBL" id="SFC52660.1"/>
    </source>
</evidence>
<keyword evidence="2" id="KW-0472">Membrane</keyword>
<keyword evidence="2" id="KW-1133">Transmembrane helix</keyword>
<feature type="compositionally biased region" description="Polar residues" evidence="1">
    <location>
        <begin position="89"/>
        <end position="103"/>
    </location>
</feature>
<evidence type="ECO:0000256" key="2">
    <source>
        <dbReference type="SAM" id="Phobius"/>
    </source>
</evidence>
<sequence>MGYYHTQEDNNYPKAFWISSAVMGGLLLLSFFIMIGSAFPEIGTGGIIVNYGTSEVGMGDDYMTVDEPSMDPNANNVRPDRIDPREETQPTPSQQVTERSVATQDMEDAPAVVANEKKKANAEETTVEKKESKPAINPNALYTGKRNNAPGSGDGTGNEAGNQGSAQGDPLAANYGEGGSGFGTEGLTIANRRWVVPPRIEDNGQQAGIVAVEVHVSRDGTVTYARAGVKGTTLPDRVLWEKCEQALRGARLNELERAPTVQKAVVHVRFRLK</sequence>